<reference evidence="2 3" key="1">
    <citation type="journal article" date="2022" name="Nat. Ecol. Evol.">
        <title>A masculinizing supergene underlies an exaggerated male reproductive morph in a spider.</title>
        <authorList>
            <person name="Hendrickx F."/>
            <person name="De Corte Z."/>
            <person name="Sonet G."/>
            <person name="Van Belleghem S.M."/>
            <person name="Kostlbacher S."/>
            <person name="Vangestel C."/>
        </authorList>
    </citation>
    <scope>NUCLEOTIDE SEQUENCE [LARGE SCALE GENOMIC DNA]</scope>
    <source>
        <strain evidence="2">W744_W776</strain>
    </source>
</reference>
<gene>
    <name evidence="2" type="ORF">JTE90_028323</name>
</gene>
<evidence type="ECO:0000256" key="1">
    <source>
        <dbReference type="SAM" id="MobiDB-lite"/>
    </source>
</evidence>
<evidence type="ECO:0000313" key="2">
    <source>
        <dbReference type="EMBL" id="KAG8190826.1"/>
    </source>
</evidence>
<accession>A0AAV6V532</accession>
<sequence>MRRKQIFPLEHQPKVLMPDAKVFEYYMAECIAIDSFGNNRQKQPNCNETRNDENSGGEFDQYPDEDPYQRCNVKMEESSGYALYMRSPIERLPVQDDAVIAGNWMGIEASFIIMN</sequence>
<dbReference type="EMBL" id="JAFNEN010000173">
    <property type="protein sequence ID" value="KAG8190826.1"/>
    <property type="molecule type" value="Genomic_DNA"/>
</dbReference>
<protein>
    <submittedName>
        <fullName evidence="2">Uncharacterized protein</fullName>
    </submittedName>
</protein>
<comment type="caution">
    <text evidence="2">The sequence shown here is derived from an EMBL/GenBank/DDBJ whole genome shotgun (WGS) entry which is preliminary data.</text>
</comment>
<feature type="compositionally biased region" description="Polar residues" evidence="1">
    <location>
        <begin position="37"/>
        <end position="48"/>
    </location>
</feature>
<evidence type="ECO:0000313" key="3">
    <source>
        <dbReference type="Proteomes" id="UP000827092"/>
    </source>
</evidence>
<proteinExistence type="predicted"/>
<keyword evidence="3" id="KW-1185">Reference proteome</keyword>
<feature type="region of interest" description="Disordered" evidence="1">
    <location>
        <begin position="37"/>
        <end position="67"/>
    </location>
</feature>
<dbReference type="AlphaFoldDB" id="A0AAV6V532"/>
<organism evidence="2 3">
    <name type="scientific">Oedothorax gibbosus</name>
    <dbReference type="NCBI Taxonomy" id="931172"/>
    <lineage>
        <taxon>Eukaryota</taxon>
        <taxon>Metazoa</taxon>
        <taxon>Ecdysozoa</taxon>
        <taxon>Arthropoda</taxon>
        <taxon>Chelicerata</taxon>
        <taxon>Arachnida</taxon>
        <taxon>Araneae</taxon>
        <taxon>Araneomorphae</taxon>
        <taxon>Entelegynae</taxon>
        <taxon>Araneoidea</taxon>
        <taxon>Linyphiidae</taxon>
        <taxon>Erigoninae</taxon>
        <taxon>Oedothorax</taxon>
    </lineage>
</organism>
<dbReference type="Proteomes" id="UP000827092">
    <property type="component" value="Unassembled WGS sequence"/>
</dbReference>
<name>A0AAV6V532_9ARAC</name>